<comment type="caution">
    <text evidence="5">The sequence shown here is derived from an EMBL/GenBank/DDBJ whole genome shotgun (WGS) entry which is preliminary data.</text>
</comment>
<comment type="similarity">
    <text evidence="1">Belongs to the peptidase S33 family.</text>
</comment>
<dbReference type="RefSeq" id="WP_344987531.1">
    <property type="nucleotide sequence ID" value="NZ_BAAAXV010000001.1"/>
</dbReference>
<dbReference type="EMBL" id="JBHMBW010000003">
    <property type="protein sequence ID" value="MFB9622755.1"/>
    <property type="molecule type" value="Genomic_DNA"/>
</dbReference>
<sequence>MTSERHVLHVSDADLEELRSRLSGTRWPQPWPRQEAGGDWLAGTSEGELRRLVRYWADGYDWRYREAEINALPGHVASVDGAGVFYCGSTPRSRGRCLSC</sequence>
<keyword evidence="2" id="KW-0058">Aromatic hydrocarbons catabolism</keyword>
<proteinExistence type="inferred from homology"/>
<evidence type="ECO:0000259" key="4">
    <source>
        <dbReference type="Pfam" id="PF06441"/>
    </source>
</evidence>
<dbReference type="SUPFAM" id="SSF53474">
    <property type="entry name" value="alpha/beta-Hydrolases"/>
    <property type="match status" value="1"/>
</dbReference>
<name>A0ABV5RTJ6_9ACTN</name>
<keyword evidence="6" id="KW-1185">Reference proteome</keyword>
<accession>A0ABV5RTJ6</accession>
<protein>
    <submittedName>
        <fullName evidence="5">Epoxide hydrolase N-terminal domain-containing protein</fullName>
    </submittedName>
</protein>
<dbReference type="Gene3D" id="3.40.50.1820">
    <property type="entry name" value="alpha/beta hydrolase"/>
    <property type="match status" value="1"/>
</dbReference>
<gene>
    <name evidence="5" type="ORF">ACFFSA_06660</name>
</gene>
<reference evidence="5 6" key="1">
    <citation type="submission" date="2024-09" db="EMBL/GenBank/DDBJ databases">
        <authorList>
            <person name="Sun Q."/>
            <person name="Mori K."/>
        </authorList>
    </citation>
    <scope>NUCLEOTIDE SEQUENCE [LARGE SCALE GENOMIC DNA]</scope>
    <source>
        <strain evidence="5 6">JCM 3143</strain>
    </source>
</reference>
<dbReference type="Proteomes" id="UP001589532">
    <property type="component" value="Unassembled WGS sequence"/>
</dbReference>
<keyword evidence="3 5" id="KW-0378">Hydrolase</keyword>
<evidence type="ECO:0000313" key="5">
    <source>
        <dbReference type="EMBL" id="MFB9622755.1"/>
    </source>
</evidence>
<dbReference type="Pfam" id="PF06441">
    <property type="entry name" value="EHN"/>
    <property type="match status" value="1"/>
</dbReference>
<dbReference type="InterPro" id="IPR029058">
    <property type="entry name" value="AB_hydrolase_fold"/>
</dbReference>
<organism evidence="5 6">
    <name type="scientific">Nonomuraea helvata</name>
    <dbReference type="NCBI Taxonomy" id="37484"/>
    <lineage>
        <taxon>Bacteria</taxon>
        <taxon>Bacillati</taxon>
        <taxon>Actinomycetota</taxon>
        <taxon>Actinomycetes</taxon>
        <taxon>Streptosporangiales</taxon>
        <taxon>Streptosporangiaceae</taxon>
        <taxon>Nonomuraea</taxon>
    </lineage>
</organism>
<evidence type="ECO:0000256" key="3">
    <source>
        <dbReference type="ARBA" id="ARBA00022801"/>
    </source>
</evidence>
<dbReference type="PANTHER" id="PTHR21661:SF35">
    <property type="entry name" value="EPOXIDE HYDROLASE"/>
    <property type="match status" value="1"/>
</dbReference>
<dbReference type="PANTHER" id="PTHR21661">
    <property type="entry name" value="EPOXIDE HYDROLASE 1-RELATED"/>
    <property type="match status" value="1"/>
</dbReference>
<evidence type="ECO:0000313" key="6">
    <source>
        <dbReference type="Proteomes" id="UP001589532"/>
    </source>
</evidence>
<dbReference type="GO" id="GO:0016787">
    <property type="term" value="F:hydrolase activity"/>
    <property type="evidence" value="ECO:0007669"/>
    <property type="project" value="UniProtKB-KW"/>
</dbReference>
<feature type="domain" description="Epoxide hydrolase N-terminal" evidence="4">
    <location>
        <begin position="7"/>
        <end position="87"/>
    </location>
</feature>
<evidence type="ECO:0000256" key="2">
    <source>
        <dbReference type="ARBA" id="ARBA00022797"/>
    </source>
</evidence>
<dbReference type="InterPro" id="IPR010497">
    <property type="entry name" value="Epoxide_hydro_N"/>
</dbReference>
<evidence type="ECO:0000256" key="1">
    <source>
        <dbReference type="ARBA" id="ARBA00010088"/>
    </source>
</evidence>